<reference evidence="2" key="1">
    <citation type="submission" date="2018-05" db="EMBL/GenBank/DDBJ databases">
        <authorList>
            <person name="Lanie J.A."/>
            <person name="Ng W.-L."/>
            <person name="Kazmierczak K.M."/>
            <person name="Andrzejewski T.M."/>
            <person name="Davidsen T.M."/>
            <person name="Wayne K.J."/>
            <person name="Tettelin H."/>
            <person name="Glass J.I."/>
            <person name="Rusch D."/>
            <person name="Podicherti R."/>
            <person name="Tsui H.-C.T."/>
            <person name="Winkler M.E."/>
        </authorList>
    </citation>
    <scope>NUCLEOTIDE SEQUENCE</scope>
</reference>
<keyword evidence="1" id="KW-0812">Transmembrane</keyword>
<keyword evidence="1" id="KW-1133">Transmembrane helix</keyword>
<feature type="transmembrane region" description="Helical" evidence="1">
    <location>
        <begin position="55"/>
        <end position="75"/>
    </location>
</feature>
<sequence length="236" mass="26737">TVVTAVGLGWLQVLWRAGARWKWNSGRTTLGFTSMLGLLMVGQIFIAKPLTFPKWWIFTSGVLALGMVGGSLVIIGRWLRNRPTSTRPLPSWMEPTLYTLGTVALCAGSFYIGRLSVPTPSPFDSPPLTLKSMSPDEVEKQIAEDWKILKEKAGRLGPPAPMSNRRGGLLGEMTDLHNKIAKQMERERRSSYSQKENENIRKQYVEYLEHRDRLIRMAALYSAYETLPDKKRREQA</sequence>
<dbReference type="EMBL" id="UINC01216910">
    <property type="protein sequence ID" value="SVE43263.1"/>
    <property type="molecule type" value="Genomic_DNA"/>
</dbReference>
<gene>
    <name evidence="2" type="ORF">METZ01_LOCUS496117</name>
</gene>
<protein>
    <submittedName>
        <fullName evidence="2">Uncharacterized protein</fullName>
    </submittedName>
</protein>
<feature type="non-terminal residue" evidence="2">
    <location>
        <position position="1"/>
    </location>
</feature>
<proteinExistence type="predicted"/>
<name>A0A383DG13_9ZZZZ</name>
<evidence type="ECO:0000256" key="1">
    <source>
        <dbReference type="SAM" id="Phobius"/>
    </source>
</evidence>
<feature type="transmembrane region" description="Helical" evidence="1">
    <location>
        <begin position="30"/>
        <end position="49"/>
    </location>
</feature>
<feature type="non-terminal residue" evidence="2">
    <location>
        <position position="236"/>
    </location>
</feature>
<evidence type="ECO:0000313" key="2">
    <source>
        <dbReference type="EMBL" id="SVE43263.1"/>
    </source>
</evidence>
<organism evidence="2">
    <name type="scientific">marine metagenome</name>
    <dbReference type="NCBI Taxonomy" id="408172"/>
    <lineage>
        <taxon>unclassified sequences</taxon>
        <taxon>metagenomes</taxon>
        <taxon>ecological metagenomes</taxon>
    </lineage>
</organism>
<dbReference type="AlphaFoldDB" id="A0A383DG13"/>
<keyword evidence="1" id="KW-0472">Membrane</keyword>
<accession>A0A383DG13</accession>